<keyword evidence="6" id="KW-1185">Reference proteome</keyword>
<dbReference type="SMART" id="SM00297">
    <property type="entry name" value="BROMO"/>
    <property type="match status" value="1"/>
</dbReference>
<dbReference type="Gene3D" id="1.20.920.10">
    <property type="entry name" value="Bromodomain-like"/>
    <property type="match status" value="1"/>
</dbReference>
<reference evidence="5 6" key="1">
    <citation type="journal article" date="2012" name="Nat. Biotechnol.">
        <title>Draft genome sequence of pigeonpea (Cajanus cajan), an orphan legume crop of resource-poor farmers.</title>
        <authorList>
            <person name="Varshney R.K."/>
            <person name="Chen W."/>
            <person name="Li Y."/>
            <person name="Bharti A.K."/>
            <person name="Saxena R.K."/>
            <person name="Schlueter J.A."/>
            <person name="Donoghue M.T."/>
            <person name="Azam S."/>
            <person name="Fan G."/>
            <person name="Whaley A.M."/>
            <person name="Farmer A.D."/>
            <person name="Sheridan J."/>
            <person name="Iwata A."/>
            <person name="Tuteja R."/>
            <person name="Penmetsa R.V."/>
            <person name="Wu W."/>
            <person name="Upadhyaya H.D."/>
            <person name="Yang S.P."/>
            <person name="Shah T."/>
            <person name="Saxena K.B."/>
            <person name="Michael T."/>
            <person name="McCombie W.R."/>
            <person name="Yang B."/>
            <person name="Zhang G."/>
            <person name="Yang H."/>
            <person name="Wang J."/>
            <person name="Spillane C."/>
            <person name="Cook D.R."/>
            <person name="May G.D."/>
            <person name="Xu X."/>
            <person name="Jackson S.A."/>
        </authorList>
    </citation>
    <scope>NUCLEOTIDE SEQUENCE [LARGE SCALE GENOMIC DNA]</scope>
    <source>
        <strain evidence="6">cv. Asha</strain>
    </source>
</reference>
<dbReference type="CDD" id="cd04369">
    <property type="entry name" value="Bromodomain"/>
    <property type="match status" value="1"/>
</dbReference>
<evidence type="ECO:0000256" key="2">
    <source>
        <dbReference type="PROSITE-ProRule" id="PRU00035"/>
    </source>
</evidence>
<name>A0A151T206_CAJCA</name>
<dbReference type="InterPro" id="IPR036427">
    <property type="entry name" value="Bromodomain-like_sf"/>
</dbReference>
<feature type="region of interest" description="Disordered" evidence="3">
    <location>
        <begin position="23"/>
        <end position="84"/>
    </location>
</feature>
<dbReference type="GO" id="GO:0035267">
    <property type="term" value="C:NuA4 histone acetyltransferase complex"/>
    <property type="evidence" value="ECO:0007669"/>
    <property type="project" value="TreeGrafter"/>
</dbReference>
<feature type="compositionally biased region" description="Basic and acidic residues" evidence="3">
    <location>
        <begin position="23"/>
        <end position="38"/>
    </location>
</feature>
<keyword evidence="1 2" id="KW-0103">Bromodomain</keyword>
<dbReference type="PANTHER" id="PTHR15398">
    <property type="entry name" value="BROMODOMAIN-CONTAINING PROTEIN 8"/>
    <property type="match status" value="1"/>
</dbReference>
<proteinExistence type="predicted"/>
<dbReference type="PROSITE" id="PS50014">
    <property type="entry name" value="BROMODOMAIN_2"/>
    <property type="match status" value="1"/>
</dbReference>
<dbReference type="OMA" id="FTHETET"/>
<dbReference type="PANTHER" id="PTHR15398:SF11">
    <property type="entry name" value="BROMODOMAIN PROTEIN"/>
    <property type="match status" value="1"/>
</dbReference>
<evidence type="ECO:0000259" key="4">
    <source>
        <dbReference type="PROSITE" id="PS50014"/>
    </source>
</evidence>
<feature type="region of interest" description="Disordered" evidence="3">
    <location>
        <begin position="303"/>
        <end position="399"/>
    </location>
</feature>
<dbReference type="SUPFAM" id="SSF47370">
    <property type="entry name" value="Bromodomain"/>
    <property type="match status" value="1"/>
</dbReference>
<feature type="compositionally biased region" description="Low complexity" evidence="3">
    <location>
        <begin position="303"/>
        <end position="313"/>
    </location>
</feature>
<feature type="compositionally biased region" description="Basic residues" evidence="3">
    <location>
        <begin position="387"/>
        <end position="399"/>
    </location>
</feature>
<dbReference type="Gramene" id="C.cajan_22835.t">
    <property type="protein sequence ID" value="C.cajan_22835.t"/>
    <property type="gene ID" value="C.cajan_22835"/>
</dbReference>
<gene>
    <name evidence="5" type="ORF">KK1_023508</name>
</gene>
<dbReference type="Pfam" id="PF00439">
    <property type="entry name" value="Bromodomain"/>
    <property type="match status" value="1"/>
</dbReference>
<evidence type="ECO:0000256" key="1">
    <source>
        <dbReference type="ARBA" id="ARBA00023117"/>
    </source>
</evidence>
<evidence type="ECO:0000313" key="5">
    <source>
        <dbReference type="EMBL" id="KYP61084.1"/>
    </source>
</evidence>
<sequence length="399" mass="44508">MAELKKDLEQSEGLIGSLESKLESLEAEGNEKTGDCRVNDGSAEQELQVPSQRLDRAKSSAKEVSKDAGSFTHETETNWSHGNLVPTMSCEEMETKPQVSGSTEQEKVLNVDKPAHTVYEGQEDGLKKWSGKRKRKDYGRNFNEVSVKESDLSADVCKESSISNCGEIVKPSGMNKENENLKKDGIMDLMEILDSVMVVRGSSAFCRRLDSQKRGRYKRMIRQHMDFDTIRSRISNQTIKSVMELFRDLLLLTNNAISFYSKITREYKTAIQIRDLVIKASREKLKCLGSSVTLANTSSISISISSSTSTSTSPVHDPSVKVRSMRPGNRKIVAKVADGKSSSERVSLRAKNATKVNSPHSVESLPIKKAFGRTKKVGRESANQRRATPRRERKRGRAK</sequence>
<evidence type="ECO:0000256" key="3">
    <source>
        <dbReference type="SAM" id="MobiDB-lite"/>
    </source>
</evidence>
<protein>
    <recommendedName>
        <fullName evidence="4">Bromo domain-containing protein</fullName>
    </recommendedName>
</protein>
<feature type="domain" description="Bromo" evidence="4">
    <location>
        <begin position="205"/>
        <end position="267"/>
    </location>
</feature>
<dbReference type="Proteomes" id="UP000075243">
    <property type="component" value="Chromosome 9"/>
</dbReference>
<dbReference type="AlphaFoldDB" id="A0A151T206"/>
<accession>A0A151T206</accession>
<organism evidence="5 6">
    <name type="scientific">Cajanus cajan</name>
    <name type="common">Pigeon pea</name>
    <name type="synonym">Cajanus indicus</name>
    <dbReference type="NCBI Taxonomy" id="3821"/>
    <lineage>
        <taxon>Eukaryota</taxon>
        <taxon>Viridiplantae</taxon>
        <taxon>Streptophyta</taxon>
        <taxon>Embryophyta</taxon>
        <taxon>Tracheophyta</taxon>
        <taxon>Spermatophyta</taxon>
        <taxon>Magnoliopsida</taxon>
        <taxon>eudicotyledons</taxon>
        <taxon>Gunneridae</taxon>
        <taxon>Pentapetalae</taxon>
        <taxon>rosids</taxon>
        <taxon>fabids</taxon>
        <taxon>Fabales</taxon>
        <taxon>Fabaceae</taxon>
        <taxon>Papilionoideae</taxon>
        <taxon>50 kb inversion clade</taxon>
        <taxon>NPAAA clade</taxon>
        <taxon>indigoferoid/millettioid clade</taxon>
        <taxon>Phaseoleae</taxon>
        <taxon>Cajanus</taxon>
    </lineage>
</organism>
<dbReference type="InterPro" id="IPR001487">
    <property type="entry name" value="Bromodomain"/>
</dbReference>
<feature type="compositionally biased region" description="Basic and acidic residues" evidence="3">
    <location>
        <begin position="337"/>
        <end position="347"/>
    </location>
</feature>
<feature type="compositionally biased region" description="Basic and acidic residues" evidence="3">
    <location>
        <begin position="53"/>
        <end position="66"/>
    </location>
</feature>
<evidence type="ECO:0000313" key="6">
    <source>
        <dbReference type="Proteomes" id="UP000075243"/>
    </source>
</evidence>
<dbReference type="EMBL" id="CM003611">
    <property type="protein sequence ID" value="KYP61084.1"/>
    <property type="molecule type" value="Genomic_DNA"/>
</dbReference>